<feature type="region of interest" description="Disordered" evidence="1">
    <location>
        <begin position="316"/>
        <end position="350"/>
    </location>
</feature>
<evidence type="ECO:0000256" key="1">
    <source>
        <dbReference type="SAM" id="MobiDB-lite"/>
    </source>
</evidence>
<organism evidence="2 3">
    <name type="scientific">Emiliania huxleyi (strain CCMP1516)</name>
    <dbReference type="NCBI Taxonomy" id="280463"/>
    <lineage>
        <taxon>Eukaryota</taxon>
        <taxon>Haptista</taxon>
        <taxon>Haptophyta</taxon>
        <taxon>Prymnesiophyceae</taxon>
        <taxon>Isochrysidales</taxon>
        <taxon>Noelaerhabdaceae</taxon>
        <taxon>Emiliania</taxon>
    </lineage>
</organism>
<proteinExistence type="predicted"/>
<dbReference type="AlphaFoldDB" id="A0A0D3J5B0"/>
<feature type="region of interest" description="Disordered" evidence="1">
    <location>
        <begin position="119"/>
        <end position="142"/>
    </location>
</feature>
<feature type="compositionally biased region" description="Basic and acidic residues" evidence="1">
    <location>
        <begin position="20"/>
        <end position="37"/>
    </location>
</feature>
<dbReference type="PaxDb" id="2903-EOD18695"/>
<dbReference type="Proteomes" id="UP000013827">
    <property type="component" value="Unassembled WGS sequence"/>
</dbReference>
<feature type="compositionally biased region" description="Basic residues" evidence="1">
    <location>
        <begin position="325"/>
        <end position="339"/>
    </location>
</feature>
<dbReference type="HOGENOM" id="CLU_596660_0_0_1"/>
<evidence type="ECO:0000313" key="2">
    <source>
        <dbReference type="EnsemblProtists" id="EOD18695"/>
    </source>
</evidence>
<feature type="region of interest" description="Disordered" evidence="1">
    <location>
        <begin position="238"/>
        <end position="279"/>
    </location>
</feature>
<reference evidence="3" key="1">
    <citation type="journal article" date="2013" name="Nature">
        <title>Pan genome of the phytoplankton Emiliania underpins its global distribution.</title>
        <authorList>
            <person name="Read B.A."/>
            <person name="Kegel J."/>
            <person name="Klute M.J."/>
            <person name="Kuo A."/>
            <person name="Lefebvre S.C."/>
            <person name="Maumus F."/>
            <person name="Mayer C."/>
            <person name="Miller J."/>
            <person name="Monier A."/>
            <person name="Salamov A."/>
            <person name="Young J."/>
            <person name="Aguilar M."/>
            <person name="Claverie J.M."/>
            <person name="Frickenhaus S."/>
            <person name="Gonzalez K."/>
            <person name="Herman E.K."/>
            <person name="Lin Y.C."/>
            <person name="Napier J."/>
            <person name="Ogata H."/>
            <person name="Sarno A.F."/>
            <person name="Shmutz J."/>
            <person name="Schroeder D."/>
            <person name="de Vargas C."/>
            <person name="Verret F."/>
            <person name="von Dassow P."/>
            <person name="Valentin K."/>
            <person name="Van de Peer Y."/>
            <person name="Wheeler G."/>
            <person name="Dacks J.B."/>
            <person name="Delwiche C.F."/>
            <person name="Dyhrman S.T."/>
            <person name="Glockner G."/>
            <person name="John U."/>
            <person name="Richards T."/>
            <person name="Worden A.Z."/>
            <person name="Zhang X."/>
            <person name="Grigoriev I.V."/>
            <person name="Allen A.E."/>
            <person name="Bidle K."/>
            <person name="Borodovsky M."/>
            <person name="Bowler C."/>
            <person name="Brownlee C."/>
            <person name="Cock J.M."/>
            <person name="Elias M."/>
            <person name="Gladyshev V.N."/>
            <person name="Groth M."/>
            <person name="Guda C."/>
            <person name="Hadaegh A."/>
            <person name="Iglesias-Rodriguez M.D."/>
            <person name="Jenkins J."/>
            <person name="Jones B.M."/>
            <person name="Lawson T."/>
            <person name="Leese F."/>
            <person name="Lindquist E."/>
            <person name="Lobanov A."/>
            <person name="Lomsadze A."/>
            <person name="Malik S.B."/>
            <person name="Marsh M.E."/>
            <person name="Mackinder L."/>
            <person name="Mock T."/>
            <person name="Mueller-Roeber B."/>
            <person name="Pagarete A."/>
            <person name="Parker M."/>
            <person name="Probert I."/>
            <person name="Quesneville H."/>
            <person name="Raines C."/>
            <person name="Rensing S.A."/>
            <person name="Riano-Pachon D.M."/>
            <person name="Richier S."/>
            <person name="Rokitta S."/>
            <person name="Shiraiwa Y."/>
            <person name="Soanes D.M."/>
            <person name="van der Giezen M."/>
            <person name="Wahlund T.M."/>
            <person name="Williams B."/>
            <person name="Wilson W."/>
            <person name="Wolfe G."/>
            <person name="Wurch L.L."/>
        </authorList>
    </citation>
    <scope>NUCLEOTIDE SEQUENCE</scope>
</reference>
<sequence length="459" mass="49440">MAGEAVTAMIVAADAGDNPLADRREDREAAAERERKAKVAKLNSQTANAMDVVRAQQAAKERGAFDEAALRANEVAGAPVTPPVVLGTGPARWLYGEDPVKSSAAGAAMELRFVWRRSSSASTGERSRAPPPARLEPPPRPCRTRGALKLALDEIDGLDATFAPLELRGTTNSLACNEFSKARRHPRPRVRRPPPLRLRLLLHRRSRGVALQRPRRAGDLRRRAAGRACAAERLGLHRPGAQGGAAGGCAARAPPRGPPRHSGRLAPLPRHPRRRAAREAAPAALVQLWHPLHLPGEDERLEAIRRVGRERPQLGLRDVGLAGHRSCRRSRRRRRRSGGRRGAEEGRAAGAVSRVLGQGGRVEVMVSTRQTAQHSQRSSCVYVLGPTVSPSSRAPIVTHRCPLLLLSPHAAHTTPRVSPRGFSCVCAGERCVSVHGGGCGRARALASSHIRSTTYKSEV</sequence>
<accession>A0A0D3J5B0</accession>
<protein>
    <submittedName>
        <fullName evidence="2">Uncharacterized protein</fullName>
    </submittedName>
</protein>
<reference evidence="2" key="2">
    <citation type="submission" date="2024-10" db="UniProtKB">
        <authorList>
            <consortium name="EnsemblProtists"/>
        </authorList>
    </citation>
    <scope>IDENTIFICATION</scope>
</reference>
<name>A0A0D3J5B0_EMIH1</name>
<dbReference type="EnsemblProtists" id="EOD18695">
    <property type="protein sequence ID" value="EOD18695"/>
    <property type="gene ID" value="EMIHUDRAFT_470199"/>
</dbReference>
<keyword evidence="3" id="KW-1185">Reference proteome</keyword>
<feature type="region of interest" description="Disordered" evidence="1">
    <location>
        <begin position="13"/>
        <end position="41"/>
    </location>
</feature>
<dbReference type="RefSeq" id="XP_005771124.1">
    <property type="nucleotide sequence ID" value="XM_005771067.1"/>
</dbReference>
<dbReference type="KEGG" id="ehx:EMIHUDRAFT_470199"/>
<evidence type="ECO:0000313" key="3">
    <source>
        <dbReference type="Proteomes" id="UP000013827"/>
    </source>
</evidence>
<dbReference type="GeneID" id="17264246"/>
<feature type="compositionally biased region" description="Pro residues" evidence="1">
    <location>
        <begin position="129"/>
        <end position="141"/>
    </location>
</feature>